<feature type="region of interest" description="Disordered" evidence="2">
    <location>
        <begin position="372"/>
        <end position="393"/>
    </location>
</feature>
<dbReference type="InParanoid" id="A0A078A5Y7"/>
<evidence type="ECO:0008006" key="6">
    <source>
        <dbReference type="Google" id="ProtNLM"/>
    </source>
</evidence>
<gene>
    <name evidence="4" type="primary">Contig1195.g1293</name>
    <name evidence="4" type="ORF">STYLEM_5935</name>
</gene>
<reference evidence="4 5" key="1">
    <citation type="submission" date="2014-06" db="EMBL/GenBank/DDBJ databases">
        <authorList>
            <person name="Swart Estienne"/>
        </authorList>
    </citation>
    <scope>NUCLEOTIDE SEQUENCE [LARGE SCALE GENOMIC DNA]</scope>
    <source>
        <strain evidence="4 5">130c</strain>
    </source>
</reference>
<dbReference type="OrthoDB" id="288398at2759"/>
<keyword evidence="5" id="KW-1185">Reference proteome</keyword>
<evidence type="ECO:0000256" key="1">
    <source>
        <dbReference type="SAM" id="Coils"/>
    </source>
</evidence>
<keyword evidence="3" id="KW-0472">Membrane</keyword>
<sequence length="732" mass="86614">MQQRIKAKRLINERPKASRWENAMNKLKTLDQFGQSVQLTYQGEDTFKTMIGAMFSVILIMILLGDMQDGLGFRPQEQGFDFAFGLNKDLDSSIGYFTVRQVDIYETNQLDQNGKNVKSKNQRDLKFSKCHDHHFNYGNQSEIAAKGISNLNCLTQDDYQFKGNYYSKDFEYLEIKLWKCQNSSLSSIPLQNNQTAVCKSRSVIDNFFESEIFNFAFVNTFFDLTDYSYENQIKKFIDDSLFFELESQRIKKTNFYIQRQEANMQDDYIQFGQSQTRQFHQISNQRSYDDSYSDQQGYFIALFLRLDNRYDKYSRKIYSILELLSEVGGLYRSLFAIGLIFVGKIASRLFLSDIMNKIYQVRKHINFNHGEEDKSFQESNKRPKHNQKVTTEDKEKIQVYPSLNGPGKSNFEIGDRLNLKTIEGEDHQLQTDRDDIELNQQQPLQIIDGERLNTDDDHQTIKRSKTLKDKENYLSRHFKNIQNVTIIEIRELLESFVQRMRFTYNSGQIFLYVFKCFCCRDLKKYRYKKQVRKHYLYQKAEEKLGMDLDVIQMIKTLNKFKLFSQSALSQQHRMLLRFQRQSLIETSSESSNSDDNHLDPLRLMESQNPLVRLVTFGKLKKMMSSLKNQKLKPIEKNLMRGVFKRKLKDYEEDNREQNRKFTLMQRLCNLDERFITYTNSPAKSDSKNEVSKFQDSLMSDDLSDKIVIDEFDEKELDIKAKDYSNKTKIKSF</sequence>
<evidence type="ECO:0000256" key="2">
    <source>
        <dbReference type="SAM" id="MobiDB-lite"/>
    </source>
</evidence>
<dbReference type="PANTHER" id="PTHR31398">
    <property type="entry name" value="MEIOTIC NUCLEAR DIVISION PROTEIN 1 HOMOLOG"/>
    <property type="match status" value="1"/>
</dbReference>
<dbReference type="GO" id="GO:0007131">
    <property type="term" value="P:reciprocal meiotic recombination"/>
    <property type="evidence" value="ECO:0007669"/>
    <property type="project" value="TreeGrafter"/>
</dbReference>
<dbReference type="EMBL" id="CCKQ01005713">
    <property type="protein sequence ID" value="CDW76970.1"/>
    <property type="molecule type" value="Genomic_DNA"/>
</dbReference>
<name>A0A078A5Y7_STYLE</name>
<accession>A0A078A5Y7</accession>
<dbReference type="Proteomes" id="UP000039865">
    <property type="component" value="Unassembled WGS sequence"/>
</dbReference>
<dbReference type="AlphaFoldDB" id="A0A078A5Y7"/>
<feature type="transmembrane region" description="Helical" evidence="3">
    <location>
        <begin position="47"/>
        <end position="65"/>
    </location>
</feature>
<evidence type="ECO:0000313" key="4">
    <source>
        <dbReference type="EMBL" id="CDW76970.1"/>
    </source>
</evidence>
<evidence type="ECO:0000256" key="3">
    <source>
        <dbReference type="SAM" id="Phobius"/>
    </source>
</evidence>
<dbReference type="OMA" id="WENAMNK"/>
<keyword evidence="1" id="KW-0175">Coiled coil</keyword>
<feature type="compositionally biased region" description="Basic and acidic residues" evidence="2">
    <location>
        <begin position="372"/>
        <end position="381"/>
    </location>
</feature>
<organism evidence="4 5">
    <name type="scientific">Stylonychia lemnae</name>
    <name type="common">Ciliate</name>
    <dbReference type="NCBI Taxonomy" id="5949"/>
    <lineage>
        <taxon>Eukaryota</taxon>
        <taxon>Sar</taxon>
        <taxon>Alveolata</taxon>
        <taxon>Ciliophora</taxon>
        <taxon>Intramacronucleata</taxon>
        <taxon>Spirotrichea</taxon>
        <taxon>Stichotrichia</taxon>
        <taxon>Sporadotrichida</taxon>
        <taxon>Oxytrichidae</taxon>
        <taxon>Stylonychinae</taxon>
        <taxon>Stylonychia</taxon>
    </lineage>
</organism>
<protein>
    <recommendedName>
        <fullName evidence="6">Transmembrane protein</fullName>
    </recommendedName>
</protein>
<keyword evidence="3" id="KW-0812">Transmembrane</keyword>
<dbReference type="PANTHER" id="PTHR31398:SF0">
    <property type="entry name" value="MEIOTIC NUCLEAR DIVISION PROTEIN 1 HOMOLOG"/>
    <property type="match status" value="1"/>
</dbReference>
<dbReference type="GO" id="GO:0005634">
    <property type="term" value="C:nucleus"/>
    <property type="evidence" value="ECO:0007669"/>
    <property type="project" value="TreeGrafter"/>
</dbReference>
<keyword evidence="3" id="KW-1133">Transmembrane helix</keyword>
<feature type="coiled-coil region" evidence="1">
    <location>
        <begin position="640"/>
        <end position="667"/>
    </location>
</feature>
<evidence type="ECO:0000313" key="5">
    <source>
        <dbReference type="Proteomes" id="UP000039865"/>
    </source>
</evidence>
<proteinExistence type="predicted"/>